<feature type="compositionally biased region" description="Low complexity" evidence="1">
    <location>
        <begin position="26"/>
        <end position="44"/>
    </location>
</feature>
<protein>
    <submittedName>
        <fullName evidence="2">Uncharacterized protein</fullName>
    </submittedName>
</protein>
<name>A0A5B7K3T5_PORTR</name>
<gene>
    <name evidence="2" type="ORF">E2C01_097166</name>
</gene>
<keyword evidence="3" id="KW-1185">Reference proteome</keyword>
<comment type="caution">
    <text evidence="2">The sequence shown here is derived from an EMBL/GenBank/DDBJ whole genome shotgun (WGS) entry which is preliminary data.</text>
</comment>
<evidence type="ECO:0000313" key="2">
    <source>
        <dbReference type="EMBL" id="MPD01630.1"/>
    </source>
</evidence>
<dbReference type="AlphaFoldDB" id="A0A5B7K3T5"/>
<dbReference type="EMBL" id="VSRR010127979">
    <property type="protein sequence ID" value="MPD01630.1"/>
    <property type="molecule type" value="Genomic_DNA"/>
</dbReference>
<proteinExistence type="predicted"/>
<reference evidence="2 3" key="1">
    <citation type="submission" date="2019-05" db="EMBL/GenBank/DDBJ databases">
        <title>Another draft genome of Portunus trituberculatus and its Hox gene families provides insights of decapod evolution.</title>
        <authorList>
            <person name="Jeong J.-H."/>
            <person name="Song I."/>
            <person name="Kim S."/>
            <person name="Choi T."/>
            <person name="Kim D."/>
            <person name="Ryu S."/>
            <person name="Kim W."/>
        </authorList>
    </citation>
    <scope>NUCLEOTIDE SEQUENCE [LARGE SCALE GENOMIC DNA]</scope>
    <source>
        <tissue evidence="2">Muscle</tissue>
    </source>
</reference>
<feature type="region of interest" description="Disordered" evidence="1">
    <location>
        <begin position="26"/>
        <end position="53"/>
    </location>
</feature>
<accession>A0A5B7K3T5</accession>
<evidence type="ECO:0000256" key="1">
    <source>
        <dbReference type="SAM" id="MobiDB-lite"/>
    </source>
</evidence>
<sequence length="77" mass="8294">MSAWKKKDYYPLPIIILPWPCPAPALSPSAPQSTPTAIQPHHSPSSPPAPYPSTPLMLYPPSFSPPLHSISACPHPC</sequence>
<organism evidence="2 3">
    <name type="scientific">Portunus trituberculatus</name>
    <name type="common">Swimming crab</name>
    <name type="synonym">Neptunus trituberculatus</name>
    <dbReference type="NCBI Taxonomy" id="210409"/>
    <lineage>
        <taxon>Eukaryota</taxon>
        <taxon>Metazoa</taxon>
        <taxon>Ecdysozoa</taxon>
        <taxon>Arthropoda</taxon>
        <taxon>Crustacea</taxon>
        <taxon>Multicrustacea</taxon>
        <taxon>Malacostraca</taxon>
        <taxon>Eumalacostraca</taxon>
        <taxon>Eucarida</taxon>
        <taxon>Decapoda</taxon>
        <taxon>Pleocyemata</taxon>
        <taxon>Brachyura</taxon>
        <taxon>Eubrachyura</taxon>
        <taxon>Portunoidea</taxon>
        <taxon>Portunidae</taxon>
        <taxon>Portuninae</taxon>
        <taxon>Portunus</taxon>
    </lineage>
</organism>
<dbReference type="Proteomes" id="UP000324222">
    <property type="component" value="Unassembled WGS sequence"/>
</dbReference>
<evidence type="ECO:0000313" key="3">
    <source>
        <dbReference type="Proteomes" id="UP000324222"/>
    </source>
</evidence>